<keyword evidence="5 7" id="KW-0012">Acyltransferase</keyword>
<dbReference type="Gene3D" id="3.40.630.30">
    <property type="match status" value="1"/>
</dbReference>
<dbReference type="InterPro" id="IPR037113">
    <property type="entry name" value="Hat1_N_sf"/>
</dbReference>
<dbReference type="GO" id="GO:0031509">
    <property type="term" value="P:subtelomeric heterochromatin formation"/>
    <property type="evidence" value="ECO:0007669"/>
    <property type="project" value="InterPro"/>
</dbReference>
<keyword evidence="13" id="KW-1185">Reference proteome</keyword>
<feature type="region of interest" description="Interaction with histone H4 N-terminus" evidence="9">
    <location>
        <begin position="225"/>
        <end position="227"/>
    </location>
</feature>
<dbReference type="PIRSF" id="PIRSF038084">
    <property type="entry name" value="HAT-B_cat"/>
    <property type="match status" value="1"/>
</dbReference>
<comment type="similarity">
    <text evidence="1 7">Belongs to the HAT1 family.</text>
</comment>
<keyword evidence="7" id="KW-0539">Nucleus</keyword>
<dbReference type="RefSeq" id="XP_035319886.1">
    <property type="nucleotide sequence ID" value="XM_035464176.1"/>
</dbReference>
<dbReference type="GO" id="GO:0004402">
    <property type="term" value="F:histone acetyltransferase activity"/>
    <property type="evidence" value="ECO:0007669"/>
    <property type="project" value="UniProtKB-UniRule"/>
</dbReference>
<proteinExistence type="inferred from homology"/>
<dbReference type="GO" id="GO:0000781">
    <property type="term" value="C:chromosome, telomeric region"/>
    <property type="evidence" value="ECO:0007669"/>
    <property type="project" value="GOC"/>
</dbReference>
<evidence type="ECO:0000313" key="13">
    <source>
        <dbReference type="Proteomes" id="UP000749293"/>
    </source>
</evidence>
<dbReference type="SUPFAM" id="SSF55729">
    <property type="entry name" value="Acyl-CoA N-acyltransferases (Nat)"/>
    <property type="match status" value="1"/>
</dbReference>
<keyword evidence="4 7" id="KW-0808">Transferase</keyword>
<gene>
    <name evidence="12" type="ORF">GMORB2_2196</name>
</gene>
<dbReference type="GeneID" id="55968426"/>
<comment type="catalytic activity">
    <reaction evidence="6 7">
        <text>L-lysyl-[protein] + acetyl-CoA = N(6)-acetyl-L-lysyl-[protein] + CoA + H(+)</text>
        <dbReference type="Rhea" id="RHEA:45948"/>
        <dbReference type="Rhea" id="RHEA-COMP:9752"/>
        <dbReference type="Rhea" id="RHEA-COMP:10731"/>
        <dbReference type="ChEBI" id="CHEBI:15378"/>
        <dbReference type="ChEBI" id="CHEBI:29969"/>
        <dbReference type="ChEBI" id="CHEBI:57287"/>
        <dbReference type="ChEBI" id="CHEBI:57288"/>
        <dbReference type="ChEBI" id="CHEBI:61930"/>
        <dbReference type="EC" id="2.3.1.48"/>
    </reaction>
</comment>
<feature type="domain" description="Histone acetyl transferase HAT1 N-terminal" evidence="11">
    <location>
        <begin position="10"/>
        <end position="170"/>
    </location>
</feature>
<feature type="binding site" evidence="9">
    <location>
        <begin position="268"/>
        <end position="270"/>
    </location>
    <ligand>
        <name>acetyl-CoA</name>
        <dbReference type="ChEBI" id="CHEBI:57288"/>
    </ligand>
</feature>
<evidence type="ECO:0000256" key="3">
    <source>
        <dbReference type="ARBA" id="ARBA00021268"/>
    </source>
</evidence>
<feature type="region of interest" description="Interaction with histone H4 N-terminus" evidence="9">
    <location>
        <begin position="47"/>
        <end position="49"/>
    </location>
</feature>
<dbReference type="InterPro" id="IPR017380">
    <property type="entry name" value="Hist_AcTrfase_B-typ_cat-su"/>
</dbReference>
<dbReference type="Proteomes" id="UP000749293">
    <property type="component" value="Unassembled WGS sequence"/>
</dbReference>
<dbReference type="Gene3D" id="3.90.360.10">
    <property type="entry name" value="Histone acetyl transferase 1 (HAT1), N-terminal domain"/>
    <property type="match status" value="1"/>
</dbReference>
<dbReference type="InterPro" id="IPR019467">
    <property type="entry name" value="Hat1_N"/>
</dbReference>
<feature type="active site" description="Proton donor/acceptor" evidence="8">
    <location>
        <position position="303"/>
    </location>
</feature>
<evidence type="ECO:0000256" key="7">
    <source>
        <dbReference type="PIRNR" id="PIRNR038084"/>
    </source>
</evidence>
<evidence type="ECO:0000256" key="5">
    <source>
        <dbReference type="ARBA" id="ARBA00023315"/>
    </source>
</evidence>
<accession>A0A9P5D480</accession>
<comment type="caution">
    <text evidence="12">The sequence shown here is derived from an EMBL/GenBank/DDBJ whole genome shotgun (WGS) entry which is preliminary data.</text>
</comment>
<evidence type="ECO:0000256" key="2">
    <source>
        <dbReference type="ARBA" id="ARBA00013184"/>
    </source>
</evidence>
<reference evidence="12" key="1">
    <citation type="submission" date="2020-03" db="EMBL/GenBank/DDBJ databases">
        <title>Site-based positive gene gene selection in Geosmithia morbida across the United States reveals a broad range of putative effectors and factors for local host and environmental adapation.</title>
        <authorList>
            <person name="Onufrak A."/>
            <person name="Murdoch R.W."/>
            <person name="Gazis R."/>
            <person name="Huff M."/>
            <person name="Staton M."/>
            <person name="Klingeman W."/>
            <person name="Hadziabdic D."/>
        </authorList>
    </citation>
    <scope>NUCLEOTIDE SEQUENCE</scope>
    <source>
        <strain evidence="12">1262</strain>
    </source>
</reference>
<dbReference type="EMBL" id="JAANYQ010000013">
    <property type="protein sequence ID" value="KAF4121234.1"/>
    <property type="molecule type" value="Genomic_DNA"/>
</dbReference>
<dbReference type="GO" id="GO:0005737">
    <property type="term" value="C:cytoplasm"/>
    <property type="evidence" value="ECO:0007669"/>
    <property type="project" value="UniProtKB-SubCell"/>
</dbReference>
<dbReference type="AlphaFoldDB" id="A0A9P5D480"/>
<protein>
    <recommendedName>
        <fullName evidence="3 7">Histone acetyltransferase type B catalytic subunit</fullName>
        <ecNumber evidence="2 7">2.3.1.48</ecNumber>
    </recommendedName>
</protein>
<comment type="subcellular location">
    <subcellularLocation>
        <location evidence="7">Cytoplasm</location>
    </subcellularLocation>
    <subcellularLocation>
        <location evidence="7">Nucleus</location>
    </subcellularLocation>
</comment>
<dbReference type="GO" id="GO:0005634">
    <property type="term" value="C:nucleus"/>
    <property type="evidence" value="ECO:0007669"/>
    <property type="project" value="UniProtKB-SubCell"/>
</dbReference>
<feature type="region of interest" description="Disordered" evidence="10">
    <location>
        <begin position="462"/>
        <end position="492"/>
    </location>
</feature>
<keyword evidence="7" id="KW-0963">Cytoplasm</keyword>
<evidence type="ECO:0000256" key="10">
    <source>
        <dbReference type="SAM" id="MobiDB-lite"/>
    </source>
</evidence>
<sequence length="492" mass="55596">MATVPDLEEWFTHSNDALNISLVAPSKSGLQSVAAFHPNFTYPIFGDEERIFGYQGLKINLRYRANDMRPHLKVSYSKKFKPVGDNEPTDIAAILKEGNHLPKVAFVKESDFEDSSKQLAENNWTPPGALHDSFKGPDGFEYEIWKGDLTDPAIKQLNSRVQIMVPLFIEGGSYIGQDPDSDSSEQNITDANRWTLFFLYRKDKLSEGDGAQGSSYVFVGYSTVYRFYWFQTLTPPASPAGDGGDSWELPKGDLNLAELPCRSRLSQFVILPPFQGKGHGANLYKSIFSHYHKHAQTQEFTVEDPNEAFDDLRDICDMEFLEGLPEFHNLRLDTTVTLPKTGPIPQLIVGGDKLEDIRRKAKIASRQFYRAVEMHLMAQLPDSVRPTMDLDKEAPSPTSAEKYQERLWQLVAKQRLYRHNKDALSQMDSEERIEKLYEVLTGVELGNARILAAYERAIKHSKSEVAPAAHGKRRLDDSEESVSSKKVRVSDA</sequence>
<name>A0A9P5D480_9HYPO</name>
<evidence type="ECO:0000256" key="9">
    <source>
        <dbReference type="PIRSR" id="PIRSR038084-2"/>
    </source>
</evidence>
<dbReference type="PANTHER" id="PTHR12046">
    <property type="entry name" value="HISTONE ACETYLTRANSFERASE TYPE B CATALYTIC SUBUNIT"/>
    <property type="match status" value="1"/>
</dbReference>
<evidence type="ECO:0000313" key="12">
    <source>
        <dbReference type="EMBL" id="KAF4121234.1"/>
    </source>
</evidence>
<evidence type="ECO:0000256" key="4">
    <source>
        <dbReference type="ARBA" id="ARBA00022679"/>
    </source>
</evidence>
<evidence type="ECO:0000256" key="1">
    <source>
        <dbReference type="ARBA" id="ARBA00010543"/>
    </source>
</evidence>
<dbReference type="InterPro" id="IPR016181">
    <property type="entry name" value="Acyl_CoA_acyltransferase"/>
</dbReference>
<evidence type="ECO:0000259" key="11">
    <source>
        <dbReference type="Pfam" id="PF10394"/>
    </source>
</evidence>
<dbReference type="OrthoDB" id="10253098at2759"/>
<evidence type="ECO:0000256" key="8">
    <source>
        <dbReference type="PIRSR" id="PIRSR038084-1"/>
    </source>
</evidence>
<evidence type="ECO:0000256" key="6">
    <source>
        <dbReference type="ARBA" id="ARBA00048017"/>
    </source>
</evidence>
<dbReference type="EC" id="2.3.1.48" evidence="2 7"/>
<comment type="subunit">
    <text evidence="7">Component of the HAT-B complex composed of at least HAT1 and HAT2. The HAT-B complex binds to histone H4 tail.</text>
</comment>
<dbReference type="Pfam" id="PF21184">
    <property type="entry name" value="HAT1_C_fung"/>
    <property type="match status" value="1"/>
</dbReference>
<comment type="function">
    <text evidence="7">Catalytic component of the histone acetylase B (HAT-B) complex. Has intrinsic substrate specificity that modifies lysine in recognition sequence GXGKXG. Involved in DNA double-strand break repair.</text>
</comment>
<organism evidence="12 13">
    <name type="scientific">Geosmithia morbida</name>
    <dbReference type="NCBI Taxonomy" id="1094350"/>
    <lineage>
        <taxon>Eukaryota</taxon>
        <taxon>Fungi</taxon>
        <taxon>Dikarya</taxon>
        <taxon>Ascomycota</taxon>
        <taxon>Pezizomycotina</taxon>
        <taxon>Sordariomycetes</taxon>
        <taxon>Hypocreomycetidae</taxon>
        <taxon>Hypocreales</taxon>
        <taxon>Bionectriaceae</taxon>
        <taxon>Geosmithia</taxon>
    </lineage>
</organism>
<feature type="binding site" evidence="9">
    <location>
        <position position="306"/>
    </location>
    <ligand>
        <name>acetyl-CoA</name>
        <dbReference type="ChEBI" id="CHEBI:57288"/>
    </ligand>
</feature>
<dbReference type="Pfam" id="PF10394">
    <property type="entry name" value="Hat1_N"/>
    <property type="match status" value="1"/>
</dbReference>